<feature type="chain" id="PRO_5013246242" evidence="2">
    <location>
        <begin position="24"/>
        <end position="309"/>
    </location>
</feature>
<proteinExistence type="predicted"/>
<feature type="domain" description="Dienelactone hydrolase" evidence="3">
    <location>
        <begin position="75"/>
        <end position="287"/>
    </location>
</feature>
<dbReference type="InterPro" id="IPR002925">
    <property type="entry name" value="Dienelactn_hydro"/>
</dbReference>
<name>A0A1M6KPP2_9BACT</name>
<dbReference type="AlphaFoldDB" id="A0A1M6KPP2"/>
<dbReference type="InterPro" id="IPR050261">
    <property type="entry name" value="FrsA_esterase"/>
</dbReference>
<dbReference type="RefSeq" id="WP_073111621.1">
    <property type="nucleotide sequence ID" value="NZ_FQYN01000008.1"/>
</dbReference>
<keyword evidence="2" id="KW-0732">Signal</keyword>
<feature type="signal peptide" evidence="2">
    <location>
        <begin position="1"/>
        <end position="23"/>
    </location>
</feature>
<dbReference type="SUPFAM" id="SSF53474">
    <property type="entry name" value="alpha/beta-Hydrolases"/>
    <property type="match status" value="1"/>
</dbReference>
<evidence type="ECO:0000313" key="5">
    <source>
        <dbReference type="Proteomes" id="UP000184418"/>
    </source>
</evidence>
<dbReference type="Gene3D" id="3.40.50.1820">
    <property type="entry name" value="alpha/beta hydrolase"/>
    <property type="match status" value="1"/>
</dbReference>
<evidence type="ECO:0000313" key="4">
    <source>
        <dbReference type="EMBL" id="SHJ60910.1"/>
    </source>
</evidence>
<keyword evidence="1 4" id="KW-0378">Hydrolase</keyword>
<keyword evidence="5" id="KW-1185">Reference proteome</keyword>
<evidence type="ECO:0000256" key="2">
    <source>
        <dbReference type="SAM" id="SignalP"/>
    </source>
</evidence>
<evidence type="ECO:0000256" key="1">
    <source>
        <dbReference type="ARBA" id="ARBA00022801"/>
    </source>
</evidence>
<dbReference type="STRING" id="1121955.SAMN02745146_3518"/>
<evidence type="ECO:0000259" key="3">
    <source>
        <dbReference type="Pfam" id="PF01738"/>
    </source>
</evidence>
<dbReference type="InterPro" id="IPR029058">
    <property type="entry name" value="AB_hydrolase_fold"/>
</dbReference>
<accession>A0A1M6KPP2</accession>
<protein>
    <submittedName>
        <fullName evidence="4">Alpha/beta hydrolase family protein</fullName>
    </submittedName>
</protein>
<reference evidence="4 5" key="1">
    <citation type="submission" date="2016-11" db="EMBL/GenBank/DDBJ databases">
        <authorList>
            <person name="Jaros S."/>
            <person name="Januszkiewicz K."/>
            <person name="Wedrychowicz H."/>
        </authorList>
    </citation>
    <scope>NUCLEOTIDE SEQUENCE [LARGE SCALE GENOMIC DNA]</scope>
    <source>
        <strain evidence="4 5">DSM 21074</strain>
    </source>
</reference>
<dbReference type="PANTHER" id="PTHR22946">
    <property type="entry name" value="DIENELACTONE HYDROLASE DOMAIN-CONTAINING PROTEIN-RELATED"/>
    <property type="match status" value="1"/>
</dbReference>
<dbReference type="PANTHER" id="PTHR22946:SF9">
    <property type="entry name" value="POLYKETIDE TRANSFERASE AF380"/>
    <property type="match status" value="1"/>
</dbReference>
<dbReference type="OrthoDB" id="3668964at2"/>
<dbReference type="GO" id="GO:0052689">
    <property type="term" value="F:carboxylic ester hydrolase activity"/>
    <property type="evidence" value="ECO:0007669"/>
    <property type="project" value="UniProtKB-ARBA"/>
</dbReference>
<dbReference type="EMBL" id="FQYN01000008">
    <property type="protein sequence ID" value="SHJ60910.1"/>
    <property type="molecule type" value="Genomic_DNA"/>
</dbReference>
<dbReference type="Proteomes" id="UP000184418">
    <property type="component" value="Unassembled WGS sequence"/>
</dbReference>
<gene>
    <name evidence="4" type="ORF">SAMN02745146_3518</name>
</gene>
<sequence>MTRCRQFLLALLLAGLRLNMAGAQTPQPPAKIPAQLLAYNAAAPLGVTRLSRQREGGVVVEDIRFASVAGNPPIAAYVVRPDTSAGPLAGVLFVHWFEPSSPTSNRTQFLDEARALARRGTVAVLVSTFWSDTVRYRSRRWQDDYRNTIRQGQDLRRALDVLLAQPQVDAKRIGYVGHDYGAMFGALVAGADPRIKAGVFIAGTARFADWYLFGSASGRPTGAALPAFKSQLAPLDPIQALKHTKAALFFQFGELDGYTPRPDFLALYQAAPSPKRIATYPARHAMALPIIRYDRTDWLAEQLGLPAPR</sequence>
<dbReference type="Pfam" id="PF01738">
    <property type="entry name" value="DLH"/>
    <property type="match status" value="1"/>
</dbReference>
<organism evidence="4 5">
    <name type="scientific">Hymenobacter daecheongensis DSM 21074</name>
    <dbReference type="NCBI Taxonomy" id="1121955"/>
    <lineage>
        <taxon>Bacteria</taxon>
        <taxon>Pseudomonadati</taxon>
        <taxon>Bacteroidota</taxon>
        <taxon>Cytophagia</taxon>
        <taxon>Cytophagales</taxon>
        <taxon>Hymenobacteraceae</taxon>
        <taxon>Hymenobacter</taxon>
    </lineage>
</organism>